<organism evidence="7 8">
    <name type="scientific">Anaeroselena agilis</name>
    <dbReference type="NCBI Taxonomy" id="3063788"/>
    <lineage>
        <taxon>Bacteria</taxon>
        <taxon>Bacillati</taxon>
        <taxon>Bacillota</taxon>
        <taxon>Negativicutes</taxon>
        <taxon>Acetonemataceae</taxon>
        <taxon>Anaeroselena</taxon>
    </lineage>
</organism>
<gene>
    <name evidence="7" type="ORF">Q4T40_13760</name>
</gene>
<evidence type="ECO:0000313" key="8">
    <source>
        <dbReference type="Proteomes" id="UP001254848"/>
    </source>
</evidence>
<accession>A0ABU3P2L0</accession>
<evidence type="ECO:0000256" key="4">
    <source>
        <dbReference type="ARBA" id="ARBA00022807"/>
    </source>
</evidence>
<comment type="similarity">
    <text evidence="1">Belongs to the peptidase C40 family.</text>
</comment>
<dbReference type="Gene3D" id="3.90.1720.10">
    <property type="entry name" value="endopeptidase domain like (from Nostoc punctiforme)"/>
    <property type="match status" value="1"/>
</dbReference>
<keyword evidence="8" id="KW-1185">Reference proteome</keyword>
<dbReference type="Pfam" id="PF00877">
    <property type="entry name" value="NLPC_P60"/>
    <property type="match status" value="1"/>
</dbReference>
<keyword evidence="2" id="KW-0645">Protease</keyword>
<dbReference type="EMBL" id="JAUOZS010000001">
    <property type="protein sequence ID" value="MDT8902316.1"/>
    <property type="molecule type" value="Genomic_DNA"/>
</dbReference>
<feature type="chain" id="PRO_5045371780" evidence="5">
    <location>
        <begin position="25"/>
        <end position="167"/>
    </location>
</feature>
<dbReference type="PANTHER" id="PTHR47053">
    <property type="entry name" value="MUREIN DD-ENDOPEPTIDASE MEPH-RELATED"/>
    <property type="match status" value="1"/>
</dbReference>
<dbReference type="Proteomes" id="UP001254848">
    <property type="component" value="Unassembled WGS sequence"/>
</dbReference>
<evidence type="ECO:0000256" key="3">
    <source>
        <dbReference type="ARBA" id="ARBA00022801"/>
    </source>
</evidence>
<keyword evidence="4" id="KW-0788">Thiol protease</keyword>
<comment type="caution">
    <text evidence="7">The sequence shown here is derived from an EMBL/GenBank/DDBJ whole genome shotgun (WGS) entry which is preliminary data.</text>
</comment>
<evidence type="ECO:0000256" key="5">
    <source>
        <dbReference type="SAM" id="SignalP"/>
    </source>
</evidence>
<dbReference type="PROSITE" id="PS51935">
    <property type="entry name" value="NLPC_P60"/>
    <property type="match status" value="1"/>
</dbReference>
<dbReference type="RefSeq" id="WP_413780800.1">
    <property type="nucleotide sequence ID" value="NZ_JAUOZS010000001.1"/>
</dbReference>
<dbReference type="InterPro" id="IPR051202">
    <property type="entry name" value="Peptidase_C40"/>
</dbReference>
<sequence>MKKALAAITVAAFMLAACPPAAGAAELAPVSRSAPAAAKPPPPSKTPTGRDIVATAQKYKGVPYRYGGATPKGFDCSGFVMFVYNQHGKKLPRSADQQYKAGKPGKPKDLALGDLVFFTTTEKGPSHVGIFVGGGKFIHASSSRGVVVTALGDAYWKPRYLGARTVL</sequence>
<keyword evidence="3" id="KW-0378">Hydrolase</keyword>
<dbReference type="PANTHER" id="PTHR47053:SF1">
    <property type="entry name" value="MUREIN DD-ENDOPEPTIDASE MEPH-RELATED"/>
    <property type="match status" value="1"/>
</dbReference>
<dbReference type="SUPFAM" id="SSF54001">
    <property type="entry name" value="Cysteine proteinases"/>
    <property type="match status" value="1"/>
</dbReference>
<protein>
    <submittedName>
        <fullName evidence="7">C40 family peptidase</fullName>
    </submittedName>
</protein>
<keyword evidence="5" id="KW-0732">Signal</keyword>
<name>A0ABU3P2L0_9FIRM</name>
<dbReference type="InterPro" id="IPR038765">
    <property type="entry name" value="Papain-like_cys_pep_sf"/>
</dbReference>
<reference evidence="7 8" key="1">
    <citation type="submission" date="2023-07" db="EMBL/GenBank/DDBJ databases">
        <title>The novel representative of Negativicutes class, Anaeroselena agilis gen. nov. sp. nov.</title>
        <authorList>
            <person name="Prokofeva M.I."/>
            <person name="Elcheninov A.G."/>
            <person name="Klyukina A."/>
            <person name="Kublanov I.V."/>
            <person name="Frolov E.N."/>
            <person name="Podosokorskaya O.A."/>
        </authorList>
    </citation>
    <scope>NUCLEOTIDE SEQUENCE [LARGE SCALE GENOMIC DNA]</scope>
    <source>
        <strain evidence="7 8">4137-cl</strain>
    </source>
</reference>
<evidence type="ECO:0000313" key="7">
    <source>
        <dbReference type="EMBL" id="MDT8902316.1"/>
    </source>
</evidence>
<dbReference type="InterPro" id="IPR000064">
    <property type="entry name" value="NLP_P60_dom"/>
</dbReference>
<evidence type="ECO:0000256" key="1">
    <source>
        <dbReference type="ARBA" id="ARBA00007074"/>
    </source>
</evidence>
<evidence type="ECO:0000259" key="6">
    <source>
        <dbReference type="PROSITE" id="PS51935"/>
    </source>
</evidence>
<dbReference type="PROSITE" id="PS51257">
    <property type="entry name" value="PROKAR_LIPOPROTEIN"/>
    <property type="match status" value="1"/>
</dbReference>
<feature type="domain" description="NlpC/P60" evidence="6">
    <location>
        <begin position="46"/>
        <end position="167"/>
    </location>
</feature>
<proteinExistence type="inferred from homology"/>
<feature type="signal peptide" evidence="5">
    <location>
        <begin position="1"/>
        <end position="24"/>
    </location>
</feature>
<evidence type="ECO:0000256" key="2">
    <source>
        <dbReference type="ARBA" id="ARBA00022670"/>
    </source>
</evidence>